<evidence type="ECO:0000256" key="7">
    <source>
        <dbReference type="ARBA" id="ARBA00022989"/>
    </source>
</evidence>
<evidence type="ECO:0000256" key="2">
    <source>
        <dbReference type="ARBA" id="ARBA00004370"/>
    </source>
</evidence>
<dbReference type="SUPFAM" id="SSF48264">
    <property type="entry name" value="Cytochrome P450"/>
    <property type="match status" value="1"/>
</dbReference>
<proteinExistence type="inferred from homology"/>
<feature type="transmembrane region" description="Helical" evidence="13">
    <location>
        <begin position="38"/>
        <end position="58"/>
    </location>
</feature>
<keyword evidence="8" id="KW-0560">Oxidoreductase</keyword>
<dbReference type="InterPro" id="IPR036396">
    <property type="entry name" value="Cyt_P450_sf"/>
</dbReference>
<dbReference type="GO" id="GO:0004497">
    <property type="term" value="F:monooxygenase activity"/>
    <property type="evidence" value="ECO:0007669"/>
    <property type="project" value="UniProtKB-KW"/>
</dbReference>
<evidence type="ECO:0000313" key="15">
    <source>
        <dbReference type="Proteomes" id="UP001194746"/>
    </source>
</evidence>
<dbReference type="AlphaFoldDB" id="A0AAD4GWS4"/>
<evidence type="ECO:0000256" key="1">
    <source>
        <dbReference type="ARBA" id="ARBA00001971"/>
    </source>
</evidence>
<evidence type="ECO:0000256" key="13">
    <source>
        <dbReference type="SAM" id="Phobius"/>
    </source>
</evidence>
<evidence type="ECO:0008006" key="16">
    <source>
        <dbReference type="Google" id="ProtNLM"/>
    </source>
</evidence>
<evidence type="ECO:0000256" key="12">
    <source>
        <dbReference type="PIRSR" id="PIRSR602401-1"/>
    </source>
</evidence>
<feature type="transmembrane region" description="Helical" evidence="13">
    <location>
        <begin position="270"/>
        <end position="293"/>
    </location>
</feature>
<accession>A0AAD4GWS4</accession>
<feature type="transmembrane region" description="Helical" evidence="13">
    <location>
        <begin position="70"/>
        <end position="90"/>
    </location>
</feature>
<dbReference type="PRINTS" id="PR00463">
    <property type="entry name" value="EP450I"/>
</dbReference>
<evidence type="ECO:0000256" key="8">
    <source>
        <dbReference type="ARBA" id="ARBA00023002"/>
    </source>
</evidence>
<dbReference type="InterPro" id="IPR050121">
    <property type="entry name" value="Cytochrome_P450_monoxygenase"/>
</dbReference>
<evidence type="ECO:0000313" key="14">
    <source>
        <dbReference type="EMBL" id="KAF9890803.1"/>
    </source>
</evidence>
<gene>
    <name evidence="14" type="ORF">FE257_005374</name>
</gene>
<feature type="transmembrane region" description="Helical" evidence="13">
    <location>
        <begin position="6"/>
        <end position="26"/>
    </location>
</feature>
<dbReference type="InterPro" id="IPR002401">
    <property type="entry name" value="Cyt_P450_E_grp-I"/>
</dbReference>
<dbReference type="Pfam" id="PF00067">
    <property type="entry name" value="p450"/>
    <property type="match status" value="1"/>
</dbReference>
<protein>
    <recommendedName>
        <fullName evidence="16">Cytochrome P450</fullName>
    </recommendedName>
</protein>
<reference evidence="14" key="1">
    <citation type="journal article" date="2019" name="Beilstein J. Org. Chem.">
        <title>Nanangenines: drimane sesquiterpenoids as the dominant metabolite cohort of a novel Australian fungus, Aspergillus nanangensis.</title>
        <authorList>
            <person name="Lacey H.J."/>
            <person name="Gilchrist C.L.M."/>
            <person name="Crombie A."/>
            <person name="Kalaitzis J.A."/>
            <person name="Vuong D."/>
            <person name="Rutledge P.J."/>
            <person name="Turner P."/>
            <person name="Pitt J.I."/>
            <person name="Lacey E."/>
            <person name="Chooi Y.H."/>
            <person name="Piggott A.M."/>
        </authorList>
    </citation>
    <scope>NUCLEOTIDE SEQUENCE</scope>
    <source>
        <strain evidence="14">MST-FP2251</strain>
    </source>
</reference>
<evidence type="ECO:0000256" key="11">
    <source>
        <dbReference type="ARBA" id="ARBA00023136"/>
    </source>
</evidence>
<evidence type="ECO:0000256" key="5">
    <source>
        <dbReference type="ARBA" id="ARBA00022692"/>
    </source>
</evidence>
<keyword evidence="4 12" id="KW-0349">Heme</keyword>
<keyword evidence="15" id="KW-1185">Reference proteome</keyword>
<dbReference type="GO" id="GO:0016705">
    <property type="term" value="F:oxidoreductase activity, acting on paired donors, with incorporation or reduction of molecular oxygen"/>
    <property type="evidence" value="ECO:0007669"/>
    <property type="project" value="InterPro"/>
</dbReference>
<dbReference type="PANTHER" id="PTHR24305:SF112">
    <property type="entry name" value="L-ORNITHINE-N5-MONOOXYGENASE (EUROFUNG)"/>
    <property type="match status" value="1"/>
</dbReference>
<dbReference type="GO" id="GO:0016020">
    <property type="term" value="C:membrane"/>
    <property type="evidence" value="ECO:0007669"/>
    <property type="project" value="UniProtKB-SubCell"/>
</dbReference>
<keyword evidence="6 12" id="KW-0479">Metal-binding</keyword>
<organism evidence="14 15">
    <name type="scientific">Aspergillus nanangensis</name>
    <dbReference type="NCBI Taxonomy" id="2582783"/>
    <lineage>
        <taxon>Eukaryota</taxon>
        <taxon>Fungi</taxon>
        <taxon>Dikarya</taxon>
        <taxon>Ascomycota</taxon>
        <taxon>Pezizomycotina</taxon>
        <taxon>Eurotiomycetes</taxon>
        <taxon>Eurotiomycetidae</taxon>
        <taxon>Eurotiales</taxon>
        <taxon>Aspergillaceae</taxon>
        <taxon>Aspergillus</taxon>
        <taxon>Aspergillus subgen. Circumdati</taxon>
    </lineage>
</organism>
<comment type="subcellular location">
    <subcellularLocation>
        <location evidence="2">Membrane</location>
    </subcellularLocation>
</comment>
<sequence>MPFPQVITATSFLYPAIAGITSHLFYFNHGEHHLHVTLYIKAFLLSLAATTTTLRYYYDYPVSPWSQTLLLTTQLAASYLFGLYTSLLIYRIFLHPLRRFPGPFPARLSTLWLSTQLTHNLSTKLHAYHSQYGLFVRTGSSDLSIAHPAAVEAIYGAASPCTKAAWYDFTHPGMALQNMRDPAEHAHRRKVWALAFSDRLLRGYEQRARQVRQRLVDRLVEAKVVDVRKWVNLYSFDVMGELTFGEGFGSIERGEDHWAIRLLNSTMMQIGLFVPIWFFLLLTAVPGLSGDWWRFLDFCGKMLLTRVNNKPEVPDVSSALIAHLDGKNPTPKEHDLLNGDARLIVIAGSDTTSCTLASVFYELVRHPQEAEKLRAELAPYVDEDGECLHSDILNLGHLNGVINEALRLYSPVPGAVQRKTPPEGIMIDEVFVPGNMTVYCPQYVLARSELCYEKPAEFIPERWYKYPHMVREKSAFAPFSIGPYNCIGKPLAMMNLRTTVARMIMTFDMKFAPGEDGRKFLADSQDNFVWYMGELRLELTRR</sequence>
<keyword evidence="9 12" id="KW-0408">Iron</keyword>
<evidence type="ECO:0000256" key="3">
    <source>
        <dbReference type="ARBA" id="ARBA00010617"/>
    </source>
</evidence>
<dbReference type="GO" id="GO:0005506">
    <property type="term" value="F:iron ion binding"/>
    <property type="evidence" value="ECO:0007669"/>
    <property type="project" value="InterPro"/>
</dbReference>
<dbReference type="InterPro" id="IPR001128">
    <property type="entry name" value="Cyt_P450"/>
</dbReference>
<dbReference type="CDD" id="cd11061">
    <property type="entry name" value="CYP67-like"/>
    <property type="match status" value="1"/>
</dbReference>
<evidence type="ECO:0000256" key="10">
    <source>
        <dbReference type="ARBA" id="ARBA00023033"/>
    </source>
</evidence>
<evidence type="ECO:0000256" key="9">
    <source>
        <dbReference type="ARBA" id="ARBA00023004"/>
    </source>
</evidence>
<comment type="caution">
    <text evidence="14">The sequence shown here is derived from an EMBL/GenBank/DDBJ whole genome shotgun (WGS) entry which is preliminary data.</text>
</comment>
<dbReference type="Gene3D" id="1.10.630.10">
    <property type="entry name" value="Cytochrome P450"/>
    <property type="match status" value="1"/>
</dbReference>
<keyword evidence="10" id="KW-0503">Monooxygenase</keyword>
<evidence type="ECO:0000256" key="6">
    <source>
        <dbReference type="ARBA" id="ARBA00022723"/>
    </source>
</evidence>
<dbReference type="GO" id="GO:1902181">
    <property type="term" value="P:verruculogen biosynthetic process"/>
    <property type="evidence" value="ECO:0007669"/>
    <property type="project" value="UniProtKB-ARBA"/>
</dbReference>
<evidence type="ECO:0000256" key="4">
    <source>
        <dbReference type="ARBA" id="ARBA00022617"/>
    </source>
</evidence>
<keyword evidence="7 13" id="KW-1133">Transmembrane helix</keyword>
<comment type="cofactor">
    <cofactor evidence="1 12">
        <name>heme</name>
        <dbReference type="ChEBI" id="CHEBI:30413"/>
    </cofactor>
</comment>
<comment type="similarity">
    <text evidence="3">Belongs to the cytochrome P450 family.</text>
</comment>
<keyword evidence="5 13" id="KW-0812">Transmembrane</keyword>
<dbReference type="PANTHER" id="PTHR24305">
    <property type="entry name" value="CYTOCHROME P450"/>
    <property type="match status" value="1"/>
</dbReference>
<name>A0AAD4GWS4_ASPNN</name>
<dbReference type="GO" id="GO:0020037">
    <property type="term" value="F:heme binding"/>
    <property type="evidence" value="ECO:0007669"/>
    <property type="project" value="InterPro"/>
</dbReference>
<dbReference type="FunFam" id="1.10.630.10:FF:000063">
    <property type="entry name" value="Cytochrome P450 monooxygenase"/>
    <property type="match status" value="1"/>
</dbReference>
<reference evidence="14" key="2">
    <citation type="submission" date="2020-02" db="EMBL/GenBank/DDBJ databases">
        <authorList>
            <person name="Gilchrist C.L.M."/>
            <person name="Chooi Y.-H."/>
        </authorList>
    </citation>
    <scope>NUCLEOTIDE SEQUENCE</scope>
    <source>
        <strain evidence="14">MST-FP2251</strain>
    </source>
</reference>
<dbReference type="EMBL" id="VCAU01000023">
    <property type="protein sequence ID" value="KAF9890803.1"/>
    <property type="molecule type" value="Genomic_DNA"/>
</dbReference>
<dbReference type="PRINTS" id="PR00385">
    <property type="entry name" value="P450"/>
</dbReference>
<dbReference type="Proteomes" id="UP001194746">
    <property type="component" value="Unassembled WGS sequence"/>
</dbReference>
<feature type="binding site" description="axial binding residue" evidence="12">
    <location>
        <position position="486"/>
    </location>
    <ligand>
        <name>heme</name>
        <dbReference type="ChEBI" id="CHEBI:30413"/>
    </ligand>
    <ligandPart>
        <name>Fe</name>
        <dbReference type="ChEBI" id="CHEBI:18248"/>
    </ligandPart>
</feature>
<keyword evidence="11 13" id="KW-0472">Membrane</keyword>